<proteinExistence type="predicted"/>
<reference evidence="1" key="1">
    <citation type="submission" date="2022-12" db="EMBL/GenBank/DDBJ databases">
        <authorList>
            <person name="Petersen C."/>
        </authorList>
    </citation>
    <scope>NUCLEOTIDE SEQUENCE</scope>
    <source>
        <strain evidence="1">IBT 21472</strain>
    </source>
</reference>
<protein>
    <submittedName>
        <fullName evidence="1">Uncharacterized protein</fullName>
    </submittedName>
</protein>
<dbReference type="OrthoDB" id="1862401at2759"/>
<dbReference type="Proteomes" id="UP001147746">
    <property type="component" value="Unassembled WGS sequence"/>
</dbReference>
<organism evidence="1 2">
    <name type="scientific">Penicillium atrosanguineum</name>
    <dbReference type="NCBI Taxonomy" id="1132637"/>
    <lineage>
        <taxon>Eukaryota</taxon>
        <taxon>Fungi</taxon>
        <taxon>Dikarya</taxon>
        <taxon>Ascomycota</taxon>
        <taxon>Pezizomycotina</taxon>
        <taxon>Eurotiomycetes</taxon>
        <taxon>Eurotiomycetidae</taxon>
        <taxon>Eurotiales</taxon>
        <taxon>Aspergillaceae</taxon>
        <taxon>Penicillium</taxon>
    </lineage>
</organism>
<reference evidence="1" key="2">
    <citation type="journal article" date="2023" name="IMA Fungus">
        <title>Comparative genomic study of the Penicillium genus elucidates a diverse pangenome and 15 lateral gene transfer events.</title>
        <authorList>
            <person name="Petersen C."/>
            <person name="Sorensen T."/>
            <person name="Nielsen M.R."/>
            <person name="Sondergaard T.E."/>
            <person name="Sorensen J.L."/>
            <person name="Fitzpatrick D.A."/>
            <person name="Frisvad J.C."/>
            <person name="Nielsen K.L."/>
        </authorList>
    </citation>
    <scope>NUCLEOTIDE SEQUENCE</scope>
    <source>
        <strain evidence="1">IBT 21472</strain>
    </source>
</reference>
<evidence type="ECO:0000313" key="2">
    <source>
        <dbReference type="Proteomes" id="UP001147746"/>
    </source>
</evidence>
<keyword evidence="2" id="KW-1185">Reference proteome</keyword>
<accession>A0A9W9GJW0</accession>
<comment type="caution">
    <text evidence="1">The sequence shown here is derived from an EMBL/GenBank/DDBJ whole genome shotgun (WGS) entry which is preliminary data.</text>
</comment>
<dbReference type="EMBL" id="JAPZBO010000003">
    <property type="protein sequence ID" value="KAJ5321550.1"/>
    <property type="molecule type" value="Genomic_DNA"/>
</dbReference>
<evidence type="ECO:0000313" key="1">
    <source>
        <dbReference type="EMBL" id="KAJ5321550.1"/>
    </source>
</evidence>
<dbReference type="AlphaFoldDB" id="A0A9W9GJW0"/>
<sequence length="142" mass="15934">MLDMGEIDQFFQLLGTALRGQEFDETIVEVNTRNRLDIFPLLSLDVPKCDISHLRCATSLGKPARPTPQPDPLPAFHHFRFTATQLSQLTDLAETPSVDDALSAFIWKRLSAVQMKLGQKPDTITGFPRTLDCRRALEAPIE</sequence>
<gene>
    <name evidence="1" type="ORF">N7476_004552</name>
</gene>
<name>A0A9W9GJW0_9EURO</name>
<dbReference type="Gene3D" id="3.30.559.10">
    <property type="entry name" value="Chloramphenicol acetyltransferase-like domain"/>
    <property type="match status" value="2"/>
</dbReference>
<dbReference type="InterPro" id="IPR023213">
    <property type="entry name" value="CAT-like_dom_sf"/>
</dbReference>